<organism evidence="2 3">
    <name type="scientific">Actinacidiphila acididurans</name>
    <dbReference type="NCBI Taxonomy" id="2784346"/>
    <lineage>
        <taxon>Bacteria</taxon>
        <taxon>Bacillati</taxon>
        <taxon>Actinomycetota</taxon>
        <taxon>Actinomycetes</taxon>
        <taxon>Kitasatosporales</taxon>
        <taxon>Streptomycetaceae</taxon>
        <taxon>Actinacidiphila</taxon>
    </lineage>
</organism>
<dbReference type="Pfam" id="PF14013">
    <property type="entry name" value="MT0933_antitox"/>
    <property type="match status" value="1"/>
</dbReference>
<keyword evidence="3" id="KW-1185">Reference proteome</keyword>
<name>A0ABS2TV18_9ACTN</name>
<feature type="compositionally biased region" description="Basic and acidic residues" evidence="1">
    <location>
        <begin position="13"/>
        <end position="28"/>
    </location>
</feature>
<gene>
    <name evidence="2" type="ORF">ITX44_22110</name>
</gene>
<feature type="compositionally biased region" description="Basic and acidic residues" evidence="1">
    <location>
        <begin position="47"/>
        <end position="63"/>
    </location>
</feature>
<dbReference type="EMBL" id="JADKYB010000012">
    <property type="protein sequence ID" value="MBM9507178.1"/>
    <property type="molecule type" value="Genomic_DNA"/>
</dbReference>
<dbReference type="Proteomes" id="UP000749040">
    <property type="component" value="Unassembled WGS sequence"/>
</dbReference>
<feature type="region of interest" description="Disordered" evidence="1">
    <location>
        <begin position="1"/>
        <end position="76"/>
    </location>
</feature>
<proteinExistence type="predicted"/>
<dbReference type="RefSeq" id="WP_205359057.1">
    <property type="nucleotide sequence ID" value="NZ_JADKYB010000012.1"/>
</dbReference>
<evidence type="ECO:0000313" key="3">
    <source>
        <dbReference type="Proteomes" id="UP000749040"/>
    </source>
</evidence>
<evidence type="ECO:0000313" key="2">
    <source>
        <dbReference type="EMBL" id="MBM9507178.1"/>
    </source>
</evidence>
<protein>
    <submittedName>
        <fullName evidence="2">Antitoxin</fullName>
    </submittedName>
</protein>
<reference evidence="2 3" key="1">
    <citation type="submission" date="2021-01" db="EMBL/GenBank/DDBJ databases">
        <title>Streptomyces acididurans sp. nov., isolated from a peat swamp forest soil.</title>
        <authorList>
            <person name="Chantavorakit T."/>
            <person name="Duangmal K."/>
        </authorList>
    </citation>
    <scope>NUCLEOTIDE SEQUENCE [LARGE SCALE GENOMIC DNA]</scope>
    <source>
        <strain evidence="2 3">KK5PA1</strain>
    </source>
</reference>
<comment type="caution">
    <text evidence="2">The sequence shown here is derived from an EMBL/GenBank/DDBJ whole genome shotgun (WGS) entry which is preliminary data.</text>
</comment>
<evidence type="ECO:0000256" key="1">
    <source>
        <dbReference type="SAM" id="MobiDB-lite"/>
    </source>
</evidence>
<accession>A0ABS2TV18</accession>
<dbReference type="InterPro" id="IPR028037">
    <property type="entry name" value="Antitoxin_Rv0909/MT0933"/>
</dbReference>
<sequence>MSFMDTLKGKLGMSKDKAADTAREHDDQIDSGIDRGAQSADSKTGGKHSDQIDSGADKAKGSMDDFGNQGGGEGSS</sequence>